<dbReference type="InterPro" id="IPR049371">
    <property type="entry name" value="GspD-like_N0"/>
</dbReference>
<dbReference type="InterPro" id="IPR001775">
    <property type="entry name" value="GspD/PilQ"/>
</dbReference>
<dbReference type="PROSITE" id="PS51257">
    <property type="entry name" value="PROKAR_LIPOPROTEIN"/>
    <property type="match status" value="1"/>
</dbReference>
<evidence type="ECO:0000259" key="13">
    <source>
        <dbReference type="Pfam" id="PF03958"/>
    </source>
</evidence>
<dbReference type="InterPro" id="IPR050810">
    <property type="entry name" value="Bact_Secretion_Sys_Channel"/>
</dbReference>
<accession>A0A364NQ49</accession>
<dbReference type="InterPro" id="IPR013356">
    <property type="entry name" value="T2SS_GspD"/>
</dbReference>
<protein>
    <submittedName>
        <fullName evidence="15">Type II secretion system protein GspD</fullName>
    </submittedName>
</protein>
<dbReference type="NCBIfam" id="TIGR02517">
    <property type="entry name" value="type_II_gspD"/>
    <property type="match status" value="1"/>
</dbReference>
<feature type="region of interest" description="Disordered" evidence="11">
    <location>
        <begin position="376"/>
        <end position="414"/>
    </location>
</feature>
<dbReference type="RefSeq" id="WP_112157378.1">
    <property type="nucleotide sequence ID" value="NZ_QKRX01000002.1"/>
</dbReference>
<evidence type="ECO:0000259" key="12">
    <source>
        <dbReference type="Pfam" id="PF00263"/>
    </source>
</evidence>
<dbReference type="Pfam" id="PF00263">
    <property type="entry name" value="Secretin"/>
    <property type="match status" value="1"/>
</dbReference>
<dbReference type="InterPro" id="IPR038591">
    <property type="entry name" value="NolW-like_sf"/>
</dbReference>
<evidence type="ECO:0000256" key="9">
    <source>
        <dbReference type="ARBA" id="ARBA00023237"/>
    </source>
</evidence>
<evidence type="ECO:0000256" key="5">
    <source>
        <dbReference type="ARBA" id="ARBA00022692"/>
    </source>
</evidence>
<dbReference type="GO" id="GO:0015627">
    <property type="term" value="C:type II protein secretion system complex"/>
    <property type="evidence" value="ECO:0007669"/>
    <property type="project" value="InterPro"/>
</dbReference>
<keyword evidence="5" id="KW-0812">Transmembrane</keyword>
<dbReference type="InterPro" id="IPR005644">
    <property type="entry name" value="NolW-like"/>
</dbReference>
<dbReference type="PRINTS" id="PR00811">
    <property type="entry name" value="BCTERIALGSPD"/>
</dbReference>
<keyword evidence="3 10" id="KW-0813">Transport</keyword>
<evidence type="ECO:0000256" key="7">
    <source>
        <dbReference type="ARBA" id="ARBA00022927"/>
    </source>
</evidence>
<feature type="compositionally biased region" description="Polar residues" evidence="11">
    <location>
        <begin position="404"/>
        <end position="414"/>
    </location>
</feature>
<dbReference type="Proteomes" id="UP000250744">
    <property type="component" value="Unassembled WGS sequence"/>
</dbReference>
<evidence type="ECO:0000313" key="15">
    <source>
        <dbReference type="EMBL" id="RAU19229.1"/>
    </source>
</evidence>
<name>A0A364NQ49_9GAMM</name>
<evidence type="ECO:0000256" key="10">
    <source>
        <dbReference type="RuleBase" id="RU004004"/>
    </source>
</evidence>
<evidence type="ECO:0000313" key="16">
    <source>
        <dbReference type="Proteomes" id="UP000250744"/>
    </source>
</evidence>
<comment type="similarity">
    <text evidence="2">Belongs to the bacterial secretin family. GSP D subfamily.</text>
</comment>
<keyword evidence="4" id="KW-1134">Transmembrane beta strand</keyword>
<feature type="domain" description="NolW-like" evidence="13">
    <location>
        <begin position="334"/>
        <end position="460"/>
    </location>
</feature>
<dbReference type="Gene3D" id="3.30.1370.120">
    <property type="match status" value="3"/>
</dbReference>
<dbReference type="Gene3D" id="3.55.50.30">
    <property type="match status" value="1"/>
</dbReference>
<dbReference type="GO" id="GO:0015628">
    <property type="term" value="P:protein secretion by the type II secretion system"/>
    <property type="evidence" value="ECO:0007669"/>
    <property type="project" value="InterPro"/>
</dbReference>
<evidence type="ECO:0000256" key="1">
    <source>
        <dbReference type="ARBA" id="ARBA00004442"/>
    </source>
</evidence>
<evidence type="ECO:0000256" key="8">
    <source>
        <dbReference type="ARBA" id="ARBA00023136"/>
    </source>
</evidence>
<dbReference type="EMBL" id="QKRX01000002">
    <property type="protein sequence ID" value="RAU19229.1"/>
    <property type="molecule type" value="Genomic_DNA"/>
</dbReference>
<feature type="domain" description="Type II/III secretion system secretin-like" evidence="12">
    <location>
        <begin position="529"/>
        <end position="690"/>
    </location>
</feature>
<dbReference type="InterPro" id="IPR004846">
    <property type="entry name" value="T2SS/T3SS_dom"/>
</dbReference>
<keyword evidence="9" id="KW-0998">Cell outer membrane</keyword>
<keyword evidence="8" id="KW-0472">Membrane</keyword>
<keyword evidence="7" id="KW-0653">Protein transport</keyword>
<evidence type="ECO:0000256" key="3">
    <source>
        <dbReference type="ARBA" id="ARBA00022448"/>
    </source>
</evidence>
<reference evidence="15 16" key="1">
    <citation type="submission" date="2018-06" db="EMBL/GenBank/DDBJ databases">
        <title>Nitrincola tibetense sp. nov., isolated from Lake XuguoCo on Tibetan Plateau.</title>
        <authorList>
            <person name="Xing P."/>
        </authorList>
    </citation>
    <scope>NUCLEOTIDE SEQUENCE [LARGE SCALE GENOMIC DNA]</scope>
    <source>
        <strain evidence="16">xg18</strain>
    </source>
</reference>
<evidence type="ECO:0000256" key="6">
    <source>
        <dbReference type="ARBA" id="ARBA00022729"/>
    </source>
</evidence>
<dbReference type="GO" id="GO:0009279">
    <property type="term" value="C:cell outer membrane"/>
    <property type="evidence" value="ECO:0007669"/>
    <property type="project" value="UniProtKB-SubCell"/>
</dbReference>
<evidence type="ECO:0000256" key="4">
    <source>
        <dbReference type="ARBA" id="ARBA00022452"/>
    </source>
</evidence>
<feature type="domain" description="GspD-like N0" evidence="14">
    <location>
        <begin position="94"/>
        <end position="161"/>
    </location>
</feature>
<dbReference type="PANTHER" id="PTHR30332:SF25">
    <property type="entry name" value="SECRETIN XPSD"/>
    <property type="match status" value="1"/>
</dbReference>
<dbReference type="Pfam" id="PF03958">
    <property type="entry name" value="Secretin_N"/>
    <property type="match status" value="3"/>
</dbReference>
<keyword evidence="6" id="KW-0732">Signal</keyword>
<keyword evidence="16" id="KW-1185">Reference proteome</keyword>
<feature type="compositionally biased region" description="Low complexity" evidence="11">
    <location>
        <begin position="383"/>
        <end position="403"/>
    </location>
</feature>
<sequence>MARNTSIWVPILGSFLLSACQSPTLKPVSDPMPLASTEPVLMSQSQVGLYSASPEIESESIAPTLPQLYKGNDQVVRAPSSSEPVRFFGEDVSLSFEEAPITQVVHIILGEILKLDYVIEHPLSGNITIRTRSPIPQDQLLSTLESLLQANGAVMIRDNNGRYFVGAGASMSSLMPGIASANDRNAGYSNVVIPLRFIGAQEMADILGPVASDSAFVRVDPRRNLLILAGTRQQLDGWLEIISTFDIDLLKGMSVGVFPLQYAPVQEAFTMLQALMGEEVLGDGNISSLVRVIPVERLNSLLVVTPRSHYLEQVKVWMERLDQPPDHLFEQQLFVYPVQNGSAGYLASLMSKLFSQSPSSGETADSGVAPNLTASRISSGAATPPSSNPISSGSTIGSSNASAQTALPASTGPTSTNYDLAQNVRIVADEQSNALLIYANRREFRKIEAALKKLDIAPSQVLIEASIIEVSLNDELRYGLEWFLQESLGSGWRGNALLNLSDDPIGPRVPGFSFTVTNPAGAIRAVINALAEKSLVNVISTPSVLVLDNHTATIQVGNQQPIRSAQTVTDGGTITSSIQYKDTGVMLSVTPSVNAGGMVNMEIKQSVTDVGQQDTATGQRSFLERNINSRVAIRSGETVVLGGLIRDNTSRTRSGLPILHDIPVMGNLFGATGNTTNRTELLVMITPRVLSNEQDLRDVSREMRSRMSGLVFE</sequence>
<evidence type="ECO:0000256" key="2">
    <source>
        <dbReference type="ARBA" id="ARBA00006980"/>
    </source>
</evidence>
<dbReference type="Pfam" id="PF21305">
    <property type="entry name" value="type_II_gspD_N0"/>
    <property type="match status" value="1"/>
</dbReference>
<dbReference type="OrthoDB" id="9775455at2"/>
<dbReference type="PANTHER" id="PTHR30332">
    <property type="entry name" value="PROBABLE GENERAL SECRETION PATHWAY PROTEIN D"/>
    <property type="match status" value="1"/>
</dbReference>
<comment type="caution">
    <text evidence="15">The sequence shown here is derived from an EMBL/GenBank/DDBJ whole genome shotgun (WGS) entry which is preliminary data.</text>
</comment>
<gene>
    <name evidence="15" type="primary">gspD</name>
    <name evidence="15" type="ORF">DN062_02880</name>
</gene>
<evidence type="ECO:0000256" key="11">
    <source>
        <dbReference type="SAM" id="MobiDB-lite"/>
    </source>
</evidence>
<proteinExistence type="inferred from homology"/>
<feature type="domain" description="NolW-like" evidence="13">
    <location>
        <begin position="191"/>
        <end position="247"/>
    </location>
</feature>
<organism evidence="15 16">
    <name type="scientific">Nitrincola tibetensis</name>
    <dbReference type="NCBI Taxonomy" id="2219697"/>
    <lineage>
        <taxon>Bacteria</taxon>
        <taxon>Pseudomonadati</taxon>
        <taxon>Pseudomonadota</taxon>
        <taxon>Gammaproteobacteria</taxon>
        <taxon>Oceanospirillales</taxon>
        <taxon>Oceanospirillaceae</taxon>
        <taxon>Nitrincola</taxon>
    </lineage>
</organism>
<feature type="domain" description="NolW-like" evidence="13">
    <location>
        <begin position="256"/>
        <end position="326"/>
    </location>
</feature>
<dbReference type="AlphaFoldDB" id="A0A364NQ49"/>
<evidence type="ECO:0000259" key="14">
    <source>
        <dbReference type="Pfam" id="PF21305"/>
    </source>
</evidence>
<comment type="subcellular location">
    <subcellularLocation>
        <location evidence="1 10">Cell outer membrane</location>
    </subcellularLocation>
</comment>